<dbReference type="RefSeq" id="WP_027699789.1">
    <property type="nucleotide sequence ID" value="NZ_DF820501.1"/>
</dbReference>
<accession>A0A069CWN9</accession>
<gene>
    <name evidence="1" type="ORF">WOSG25_180200</name>
</gene>
<dbReference type="Proteomes" id="UP000030643">
    <property type="component" value="Unassembled WGS sequence"/>
</dbReference>
<keyword evidence="2" id="KW-1185">Reference proteome</keyword>
<dbReference type="EMBL" id="DF820501">
    <property type="protein sequence ID" value="GAK31869.1"/>
    <property type="molecule type" value="Genomic_DNA"/>
</dbReference>
<dbReference type="STRING" id="1329250.WOSG25_180200"/>
<organism evidence="1 2">
    <name type="scientific">Weissella oryzae (strain DSM 25784 / JCM 18191 / LMG 30913 / SG25)</name>
    <dbReference type="NCBI Taxonomy" id="1329250"/>
    <lineage>
        <taxon>Bacteria</taxon>
        <taxon>Bacillati</taxon>
        <taxon>Bacillota</taxon>
        <taxon>Bacilli</taxon>
        <taxon>Lactobacillales</taxon>
        <taxon>Lactobacillaceae</taxon>
        <taxon>Weissella</taxon>
    </lineage>
</organism>
<name>A0A069CWN9_WEIOS</name>
<evidence type="ECO:0000313" key="2">
    <source>
        <dbReference type="Proteomes" id="UP000030643"/>
    </source>
</evidence>
<sequence length="144" mass="17116">MSLEREVIELRKEVKRLRNSNVMLSKSLTDKRPSGGLFRNVKLDGEVRQLNTKYGFQNDAIAEFVLFPNNDFPEYDWRLWGNKDTIYSTTLEEHFRALALSVFGTKKNQDLMTLADQEEAIEAYEQFKNLWLQFYRNRLERITN</sequence>
<protein>
    <submittedName>
        <fullName evidence="1">Phage tail protein</fullName>
    </submittedName>
</protein>
<reference evidence="2" key="1">
    <citation type="journal article" date="2014" name="Genome Announc.">
        <title>Draft genome sequence of Weissella oryzae SG25T, isolated from fermented rice grains.</title>
        <authorList>
            <person name="Tanizawa Y."/>
            <person name="Fujisawa T."/>
            <person name="Mochizuki T."/>
            <person name="Kaminuma E."/>
            <person name="Suzuki Y."/>
            <person name="Nakamura Y."/>
            <person name="Tohno M."/>
        </authorList>
    </citation>
    <scope>NUCLEOTIDE SEQUENCE [LARGE SCALE GENOMIC DNA]</scope>
    <source>
        <strain evidence="2">DSM 25784 / JCM 18191 / LMG 30913 / SG25</strain>
    </source>
</reference>
<dbReference type="AlphaFoldDB" id="A0A069CWN9"/>
<evidence type="ECO:0000313" key="1">
    <source>
        <dbReference type="EMBL" id="GAK31869.1"/>
    </source>
</evidence>
<proteinExistence type="predicted"/>
<dbReference type="OrthoDB" id="2234056at2"/>